<feature type="transmembrane region" description="Helical" evidence="5">
    <location>
        <begin position="421"/>
        <end position="441"/>
    </location>
</feature>
<evidence type="ECO:0000313" key="8">
    <source>
        <dbReference type="Proteomes" id="UP000094527"/>
    </source>
</evidence>
<dbReference type="OrthoDB" id="306876at2759"/>
<feature type="transmembrane region" description="Helical" evidence="5">
    <location>
        <begin position="358"/>
        <end position="379"/>
    </location>
</feature>
<dbReference type="GO" id="GO:0140359">
    <property type="term" value="F:ABC-type transporter activity"/>
    <property type="evidence" value="ECO:0007669"/>
    <property type="project" value="InterPro"/>
</dbReference>
<keyword evidence="4 5" id="KW-0472">Membrane</keyword>
<feature type="non-terminal residue" evidence="7">
    <location>
        <position position="524"/>
    </location>
</feature>
<dbReference type="Proteomes" id="UP000094527">
    <property type="component" value="Unassembled WGS sequence"/>
</dbReference>
<dbReference type="InterPro" id="IPR013525">
    <property type="entry name" value="ABC2_TM"/>
</dbReference>
<feature type="transmembrane region" description="Helical" evidence="5">
    <location>
        <begin position="146"/>
        <end position="165"/>
    </location>
</feature>
<keyword evidence="8" id="KW-1185">Reference proteome</keyword>
<organism evidence="7 8">
    <name type="scientific">Orchesella cincta</name>
    <name type="common">Springtail</name>
    <name type="synonym">Podura cincta</name>
    <dbReference type="NCBI Taxonomy" id="48709"/>
    <lineage>
        <taxon>Eukaryota</taxon>
        <taxon>Metazoa</taxon>
        <taxon>Ecdysozoa</taxon>
        <taxon>Arthropoda</taxon>
        <taxon>Hexapoda</taxon>
        <taxon>Collembola</taxon>
        <taxon>Entomobryomorpha</taxon>
        <taxon>Entomobryoidea</taxon>
        <taxon>Orchesellidae</taxon>
        <taxon>Orchesellinae</taxon>
        <taxon>Orchesella</taxon>
    </lineage>
</organism>
<evidence type="ECO:0000256" key="4">
    <source>
        <dbReference type="ARBA" id="ARBA00023136"/>
    </source>
</evidence>
<feature type="transmembrane region" description="Helical" evidence="5">
    <location>
        <begin position="256"/>
        <end position="275"/>
    </location>
</feature>
<keyword evidence="3 5" id="KW-1133">Transmembrane helix</keyword>
<feature type="transmembrane region" description="Helical" evidence="5">
    <location>
        <begin position="114"/>
        <end position="134"/>
    </location>
</feature>
<evidence type="ECO:0000256" key="1">
    <source>
        <dbReference type="ARBA" id="ARBA00004141"/>
    </source>
</evidence>
<dbReference type="STRING" id="48709.A0A1D2M8A6"/>
<evidence type="ECO:0000256" key="2">
    <source>
        <dbReference type="ARBA" id="ARBA00022692"/>
    </source>
</evidence>
<dbReference type="AlphaFoldDB" id="A0A1D2M8A6"/>
<dbReference type="EMBL" id="LJIJ01002822">
    <property type="protein sequence ID" value="ODM89195.1"/>
    <property type="molecule type" value="Genomic_DNA"/>
</dbReference>
<sequence length="524" mass="57996">MQKLLSTQVSFGGYLVFQPKFYDRALFGVNVDDVALNSSQVIRCVLLANSHSRNSFHGRRKCGMMERSIVAGVRTWEIMGSYLISEFFILMPQTLVTLAVVLFVCGIKIVGSIYLALGLLLLIGCCGASLGFLFGSFCREKIEVPILGLAFFIPTSFFVEYIGLLKGCQNFFSVSQSSFPAATTNPGSPRKFDAVPKLINITVLSYSVVIPPDSVISVKNLVLEADKAKQNPVEKSSDNIRRVSYLSDKTLGWKRYLGVLYTLFSTCMLSLSANLLKMLSHINPLTLGTYGFLVAALLSIPFIWYTLKIEKKSVMKNILPLREKKKSYFSCGHKNHFGFICNHNQLFCCLCLGEKCGVVPIVFAIIAFCGILVMTRPPILTGAERYDENTLIGVSIAFGCLLLATIIILTLRFLKNVHHGVLNLSLYAWAFLTTLSFAVVYDQWKPPENVGDILTTFGSWNYAVSWKYVSFPCASSGGGRCCFAGTNQSCARRHWSGCGDLAKIFGFVATRKQLEEEAGLFIVI</sequence>
<comment type="caution">
    <text evidence="7">The sequence shown here is derived from an EMBL/GenBank/DDBJ whole genome shotgun (WGS) entry which is preliminary data.</text>
</comment>
<evidence type="ECO:0000256" key="3">
    <source>
        <dbReference type="ARBA" id="ARBA00022989"/>
    </source>
</evidence>
<dbReference type="Pfam" id="PF12698">
    <property type="entry name" value="ABC2_membrane_3"/>
    <property type="match status" value="1"/>
</dbReference>
<protein>
    <submittedName>
        <fullName evidence="7">ABC transporter G family member 20</fullName>
    </submittedName>
</protein>
<feature type="transmembrane region" description="Helical" evidence="5">
    <location>
        <begin position="87"/>
        <end position="107"/>
    </location>
</feature>
<gene>
    <name evidence="7" type="ORF">Ocin01_17487</name>
</gene>
<feature type="domain" description="ABC-2 type transporter transmembrane" evidence="6">
    <location>
        <begin position="60"/>
        <end position="180"/>
    </location>
</feature>
<name>A0A1D2M8A6_ORCCI</name>
<proteinExistence type="predicted"/>
<accession>A0A1D2M8A6</accession>
<reference evidence="7 8" key="1">
    <citation type="journal article" date="2016" name="Genome Biol. Evol.">
        <title>Gene Family Evolution Reflects Adaptation to Soil Environmental Stressors in the Genome of the Collembolan Orchesella cincta.</title>
        <authorList>
            <person name="Faddeeva-Vakhrusheva A."/>
            <person name="Derks M.F."/>
            <person name="Anvar S.Y."/>
            <person name="Agamennone V."/>
            <person name="Suring W."/>
            <person name="Smit S."/>
            <person name="van Straalen N.M."/>
            <person name="Roelofs D."/>
        </authorList>
    </citation>
    <scope>NUCLEOTIDE SEQUENCE [LARGE SCALE GENOMIC DNA]</scope>
    <source>
        <tissue evidence="7">Mixed pool</tissue>
    </source>
</reference>
<evidence type="ECO:0000313" key="7">
    <source>
        <dbReference type="EMBL" id="ODM89195.1"/>
    </source>
</evidence>
<feature type="transmembrane region" description="Helical" evidence="5">
    <location>
        <begin position="391"/>
        <end position="414"/>
    </location>
</feature>
<comment type="subcellular location">
    <subcellularLocation>
        <location evidence="1">Membrane</location>
        <topology evidence="1">Multi-pass membrane protein</topology>
    </subcellularLocation>
</comment>
<feature type="transmembrane region" description="Helical" evidence="5">
    <location>
        <begin position="287"/>
        <end position="307"/>
    </location>
</feature>
<keyword evidence="2 5" id="KW-0812">Transmembrane</keyword>
<dbReference type="GO" id="GO:0016020">
    <property type="term" value="C:membrane"/>
    <property type="evidence" value="ECO:0007669"/>
    <property type="project" value="UniProtKB-SubCell"/>
</dbReference>
<evidence type="ECO:0000256" key="5">
    <source>
        <dbReference type="SAM" id="Phobius"/>
    </source>
</evidence>
<evidence type="ECO:0000259" key="6">
    <source>
        <dbReference type="Pfam" id="PF12698"/>
    </source>
</evidence>